<comment type="caution">
    <text evidence="2">The sequence shown here is derived from an EMBL/GenBank/DDBJ whole genome shotgun (WGS) entry which is preliminary data.</text>
</comment>
<organism evidence="2 3">
    <name type="scientific">Brassica carinata</name>
    <name type="common">Ethiopian mustard</name>
    <name type="synonym">Abyssinian cabbage</name>
    <dbReference type="NCBI Taxonomy" id="52824"/>
    <lineage>
        <taxon>Eukaryota</taxon>
        <taxon>Viridiplantae</taxon>
        <taxon>Streptophyta</taxon>
        <taxon>Embryophyta</taxon>
        <taxon>Tracheophyta</taxon>
        <taxon>Spermatophyta</taxon>
        <taxon>Magnoliopsida</taxon>
        <taxon>eudicotyledons</taxon>
        <taxon>Gunneridae</taxon>
        <taxon>Pentapetalae</taxon>
        <taxon>rosids</taxon>
        <taxon>malvids</taxon>
        <taxon>Brassicales</taxon>
        <taxon>Brassicaceae</taxon>
        <taxon>Brassiceae</taxon>
        <taxon>Brassica</taxon>
    </lineage>
</organism>
<feature type="compositionally biased region" description="Polar residues" evidence="1">
    <location>
        <begin position="206"/>
        <end position="216"/>
    </location>
</feature>
<dbReference type="EMBL" id="JAAMPC010000006">
    <property type="protein sequence ID" value="KAG2308449.1"/>
    <property type="molecule type" value="Genomic_DNA"/>
</dbReference>
<protein>
    <submittedName>
        <fullName evidence="2">Uncharacterized protein</fullName>
    </submittedName>
</protein>
<evidence type="ECO:0000313" key="3">
    <source>
        <dbReference type="Proteomes" id="UP000886595"/>
    </source>
</evidence>
<proteinExistence type="predicted"/>
<accession>A0A8X7VC43</accession>
<gene>
    <name evidence="2" type="ORF">Bca52824_028197</name>
</gene>
<sequence length="269" mass="29186">MEGHRMRSRLSIDALRGWKHKRRRCFRWVLFSSDEVLIGEDGGSLGVSSGDGGMEEVGGAGNDELLDNNEILNRYDDNCFGFRLGGYVQVSEERLMTICSSEQMAEIRRTAVRLTKHEIFKPVEVIDEIASETDSSDDMKMFTPNADGMIRLEEIPTDPPAGANLTLAIGNGESVGESVGFSSKGKGIMAADELPGVQLFSSQMGSSSGYAKTQDATAPLGCNAPDDADEQSGEEMAQNGHLYLGQVFVDRDAFKEVGARESGPGKQWC</sequence>
<dbReference type="Proteomes" id="UP000886595">
    <property type="component" value="Unassembled WGS sequence"/>
</dbReference>
<feature type="region of interest" description="Disordered" evidence="1">
    <location>
        <begin position="206"/>
        <end position="234"/>
    </location>
</feature>
<keyword evidence="3" id="KW-1185">Reference proteome</keyword>
<dbReference type="AlphaFoldDB" id="A0A8X7VC43"/>
<evidence type="ECO:0000313" key="2">
    <source>
        <dbReference type="EMBL" id="KAG2308449.1"/>
    </source>
</evidence>
<reference evidence="2 3" key="1">
    <citation type="submission" date="2020-02" db="EMBL/GenBank/DDBJ databases">
        <authorList>
            <person name="Ma Q."/>
            <person name="Huang Y."/>
            <person name="Song X."/>
            <person name="Pei D."/>
        </authorList>
    </citation>
    <scope>NUCLEOTIDE SEQUENCE [LARGE SCALE GENOMIC DNA]</scope>
    <source>
        <strain evidence="2">Sxm20200214</strain>
        <tissue evidence="2">Leaf</tissue>
    </source>
</reference>
<evidence type="ECO:0000256" key="1">
    <source>
        <dbReference type="SAM" id="MobiDB-lite"/>
    </source>
</evidence>
<name>A0A8X7VC43_BRACI</name>